<dbReference type="RefSeq" id="WP_110105151.1">
    <property type="nucleotide sequence ID" value="NZ_JACBZZ010000001.1"/>
</dbReference>
<evidence type="ECO:0000313" key="2">
    <source>
        <dbReference type="Proteomes" id="UP000246303"/>
    </source>
</evidence>
<organism evidence="1 2">
    <name type="scientific">Arthrobacter psychrochitiniphilus</name>
    <dbReference type="NCBI Taxonomy" id="291045"/>
    <lineage>
        <taxon>Bacteria</taxon>
        <taxon>Bacillati</taxon>
        <taxon>Actinomycetota</taxon>
        <taxon>Actinomycetes</taxon>
        <taxon>Micrococcales</taxon>
        <taxon>Micrococcaceae</taxon>
        <taxon>Arthrobacter</taxon>
    </lineage>
</organism>
<dbReference type="EMBL" id="QHLZ01000002">
    <property type="protein sequence ID" value="PXA66836.1"/>
    <property type="molecule type" value="Genomic_DNA"/>
</dbReference>
<gene>
    <name evidence="1" type="ORF">CVS29_04530</name>
</gene>
<comment type="caution">
    <text evidence="1">The sequence shown here is derived from an EMBL/GenBank/DDBJ whole genome shotgun (WGS) entry which is preliminary data.</text>
</comment>
<protein>
    <recommendedName>
        <fullName evidence="3">Type II secretion system protein GspF domain-containing protein</fullName>
    </recommendedName>
</protein>
<evidence type="ECO:0000313" key="1">
    <source>
        <dbReference type="EMBL" id="PXA66836.1"/>
    </source>
</evidence>
<dbReference type="AlphaFoldDB" id="A0A2V3DUQ0"/>
<proteinExistence type="predicted"/>
<reference evidence="1 2" key="1">
    <citation type="submission" date="2018-05" db="EMBL/GenBank/DDBJ databases">
        <title>Genetic diversity of glacier-inhabiting Cryobacterium bacteria in China and description of Cryobacterium mengkeensis sp. nov. and Arthrobacter glacialis sp. nov.</title>
        <authorList>
            <person name="Liu Q."/>
            <person name="Xin Y.-H."/>
        </authorList>
    </citation>
    <scope>NUCLEOTIDE SEQUENCE [LARGE SCALE GENOMIC DNA]</scope>
    <source>
        <strain evidence="1 2">GP3</strain>
    </source>
</reference>
<evidence type="ECO:0008006" key="3">
    <source>
        <dbReference type="Google" id="ProtNLM"/>
    </source>
</evidence>
<dbReference type="Proteomes" id="UP000246303">
    <property type="component" value="Unassembled WGS sequence"/>
</dbReference>
<accession>A0A2V3DUQ0</accession>
<sequence length="290" mass="30412">MIGSFVLFLILAMAAWLLFTATAALRNAPVRRLRHARRLSTQGRRASEAESLPRLVRQMASLLAAGRTGAELWGVLAQVLVAEPPNPRIGGRGFLAKKPVSKEAGDAATVELLLAVQRASTLGFSSAAAIRSACAESAVGLRGRSHAPALTPGQHLLWVETAACFEVCEASGAPVAAVLTRLADTMEADFDAAALRETALAGPRATVRLLSWLPFIAVGLGMAMGVDPFAVLFGSPVGWAMLCAGIAFSVAGRLWSAALIRHAAHPQGSPVQSVAGVKERLSRISAKMRH</sequence>
<dbReference type="OrthoDB" id="4948021at2"/>
<keyword evidence="2" id="KW-1185">Reference proteome</keyword>
<name>A0A2V3DUQ0_9MICC</name>